<keyword evidence="6" id="KW-0274">FAD</keyword>
<comment type="cofactor">
    <cofactor evidence="10">
        <name>[2Fe-2S] cluster</name>
        <dbReference type="ChEBI" id="CHEBI:190135"/>
    </cofactor>
</comment>
<evidence type="ECO:0000313" key="14">
    <source>
        <dbReference type="Proteomes" id="UP000008914"/>
    </source>
</evidence>
<keyword evidence="5 11" id="KW-0479">Metal-binding</keyword>
<evidence type="ECO:0000259" key="12">
    <source>
        <dbReference type="PROSITE" id="PS51384"/>
    </source>
</evidence>
<keyword evidence="4 11" id="KW-0001">2Fe-2S</keyword>
<dbReference type="HOGENOM" id="CLU_003827_1_2_11"/>
<feature type="binding site" evidence="11">
    <location>
        <position position="255"/>
    </location>
    <ligand>
        <name>[2Fe-2S] cluster</name>
        <dbReference type="ChEBI" id="CHEBI:190135"/>
    </ligand>
</feature>
<evidence type="ECO:0000256" key="2">
    <source>
        <dbReference type="ARBA" id="ARBA00022448"/>
    </source>
</evidence>
<feature type="binding site" evidence="11">
    <location>
        <position position="252"/>
    </location>
    <ligand>
        <name>[2Fe-2S] cluster</name>
        <dbReference type="ChEBI" id="CHEBI:190135"/>
    </ligand>
</feature>
<dbReference type="PROSITE" id="PS51384">
    <property type="entry name" value="FAD_FR"/>
    <property type="match status" value="1"/>
</dbReference>
<keyword evidence="14" id="KW-1185">Reference proteome</keyword>
<dbReference type="PIRSF" id="PIRSF006816">
    <property type="entry name" value="Cyc3_hyd_g"/>
    <property type="match status" value="1"/>
</dbReference>
<dbReference type="InterPro" id="IPR017938">
    <property type="entry name" value="Riboflavin_synthase-like_b-brl"/>
</dbReference>
<feature type="binding site" evidence="11">
    <location>
        <position position="247"/>
    </location>
    <ligand>
        <name>[2Fe-2S] cluster</name>
        <dbReference type="ChEBI" id="CHEBI:190135"/>
    </ligand>
</feature>
<dbReference type="EMBL" id="CP002343">
    <property type="protein sequence ID" value="ADU48118.1"/>
    <property type="molecule type" value="Genomic_DNA"/>
</dbReference>
<dbReference type="GO" id="GO:0046872">
    <property type="term" value="F:metal ion binding"/>
    <property type="evidence" value="ECO:0007669"/>
    <property type="project" value="UniProtKB-KW"/>
</dbReference>
<evidence type="ECO:0000256" key="9">
    <source>
        <dbReference type="ARBA" id="ARBA00023014"/>
    </source>
</evidence>
<gene>
    <name evidence="13" type="ordered locus">Intca_1605</name>
</gene>
<evidence type="ECO:0000256" key="7">
    <source>
        <dbReference type="ARBA" id="ARBA00022982"/>
    </source>
</evidence>
<dbReference type="InterPro" id="IPR017927">
    <property type="entry name" value="FAD-bd_FR_type"/>
</dbReference>
<keyword evidence="8 11" id="KW-0408">Iron</keyword>
<dbReference type="PANTHER" id="PTHR43513:SF3">
    <property type="entry name" value="DIHYDROOROTATE DEHYDROGENASE B (NAD(+)), ELECTRON TRANSFER SUBUNIT-RELATED"/>
    <property type="match status" value="1"/>
</dbReference>
<comment type="cofactor">
    <cofactor evidence="11">
        <name>[2Fe-2S] cluster</name>
        <dbReference type="ChEBI" id="CHEBI:190135"/>
    </cofactor>
    <text evidence="11">Binds 1 [2Fe-2S] cluster per subunit.</text>
</comment>
<keyword evidence="3" id="KW-0285">Flavoprotein</keyword>
<dbReference type="Proteomes" id="UP000008914">
    <property type="component" value="Chromosome"/>
</dbReference>
<evidence type="ECO:0000256" key="4">
    <source>
        <dbReference type="ARBA" id="ARBA00022714"/>
    </source>
</evidence>
<organism evidence="13 14">
    <name type="scientific">Intrasporangium calvum (strain ATCC 23552 / DSM 43043 / JCM 3097 / NBRC 12989 / NCIMB 10167 / NRRL B-3866 / 7 KIP)</name>
    <dbReference type="NCBI Taxonomy" id="710696"/>
    <lineage>
        <taxon>Bacteria</taxon>
        <taxon>Bacillati</taxon>
        <taxon>Actinomycetota</taxon>
        <taxon>Actinomycetes</taxon>
        <taxon>Micrococcales</taxon>
        <taxon>Intrasporangiaceae</taxon>
        <taxon>Intrasporangium</taxon>
    </lineage>
</organism>
<evidence type="ECO:0000256" key="3">
    <source>
        <dbReference type="ARBA" id="ARBA00022630"/>
    </source>
</evidence>
<evidence type="ECO:0000256" key="11">
    <source>
        <dbReference type="PIRSR" id="PIRSR006816-2"/>
    </source>
</evidence>
<name>E6S8Y1_INTC7</name>
<evidence type="ECO:0000256" key="10">
    <source>
        <dbReference type="ARBA" id="ARBA00034078"/>
    </source>
</evidence>
<feature type="binding site" evidence="11">
    <location>
        <position position="273"/>
    </location>
    <ligand>
        <name>[2Fe-2S] cluster</name>
        <dbReference type="ChEBI" id="CHEBI:190135"/>
    </ligand>
</feature>
<protein>
    <submittedName>
        <fullName evidence="13">Dihydroorotate dehydrogenase, electron transfer subunit, iron-sulfur cluster binding domain</fullName>
    </submittedName>
</protein>
<accession>E6S8Y1</accession>
<dbReference type="SUPFAM" id="SSF63380">
    <property type="entry name" value="Riboflavin synthase domain-like"/>
    <property type="match status" value="1"/>
</dbReference>
<dbReference type="Gene3D" id="2.40.30.10">
    <property type="entry name" value="Translation factors"/>
    <property type="match status" value="1"/>
</dbReference>
<evidence type="ECO:0000256" key="5">
    <source>
        <dbReference type="ARBA" id="ARBA00022723"/>
    </source>
</evidence>
<reference evidence="13 14" key="1">
    <citation type="journal article" date="2010" name="Stand. Genomic Sci.">
        <title>Complete genome sequence of Intrasporangium calvum type strain (7 KIP).</title>
        <authorList>
            <person name="Del Rio T.G."/>
            <person name="Chertkov O."/>
            <person name="Yasawong M."/>
            <person name="Lucas S."/>
            <person name="Deshpande S."/>
            <person name="Cheng J.F."/>
            <person name="Detter C."/>
            <person name="Tapia R."/>
            <person name="Han C."/>
            <person name="Goodwin L."/>
            <person name="Pitluck S."/>
            <person name="Liolios K."/>
            <person name="Ivanova N."/>
            <person name="Mavromatis K."/>
            <person name="Pati A."/>
            <person name="Chen A."/>
            <person name="Palaniappan K."/>
            <person name="Land M."/>
            <person name="Hauser L."/>
            <person name="Chang Y.J."/>
            <person name="Jeffries C.D."/>
            <person name="Rohde M."/>
            <person name="Pukall R."/>
            <person name="Sikorski J."/>
            <person name="Goker M."/>
            <person name="Woyke T."/>
            <person name="Bristow J."/>
            <person name="Eisen J.A."/>
            <person name="Markowitz V."/>
            <person name="Hugenholtz P."/>
            <person name="Kyrpides N.C."/>
            <person name="Klenk H.P."/>
            <person name="Lapidus A."/>
        </authorList>
    </citation>
    <scope>NUCLEOTIDE SEQUENCE [LARGE SCALE GENOMIC DNA]</scope>
    <source>
        <strain evidence="14">ATCC 23552 / DSM 43043 / JCM 3097 / NBRC 12989 / 7 KIP</strain>
    </source>
</reference>
<dbReference type="InterPro" id="IPR012165">
    <property type="entry name" value="Cyt_c3_hydrogenase_gsu"/>
</dbReference>
<dbReference type="InterPro" id="IPR039261">
    <property type="entry name" value="FNR_nucleotide-bd"/>
</dbReference>
<dbReference type="InterPro" id="IPR019480">
    <property type="entry name" value="Dihydroorotate_DH_Fe-S-bd"/>
</dbReference>
<dbReference type="SUPFAM" id="SSF52343">
    <property type="entry name" value="Ferredoxin reductase-like, C-terminal NADP-linked domain"/>
    <property type="match status" value="1"/>
</dbReference>
<dbReference type="AlphaFoldDB" id="E6S8Y1"/>
<keyword evidence="9 11" id="KW-0411">Iron-sulfur</keyword>
<evidence type="ECO:0000256" key="8">
    <source>
        <dbReference type="ARBA" id="ARBA00023004"/>
    </source>
</evidence>
<dbReference type="STRING" id="710696.Intca_1605"/>
<keyword evidence="7" id="KW-0249">Electron transport</keyword>
<dbReference type="PANTHER" id="PTHR43513">
    <property type="entry name" value="DIHYDROOROTATE DEHYDROGENASE B (NAD(+)), ELECTRON TRANSFER SUBUNIT"/>
    <property type="match status" value="1"/>
</dbReference>
<dbReference type="eggNOG" id="COG0543">
    <property type="taxonomic scope" value="Bacteria"/>
</dbReference>
<dbReference type="Gene3D" id="3.40.50.80">
    <property type="entry name" value="Nucleotide-binding domain of ferredoxin-NADP reductase (FNR) module"/>
    <property type="match status" value="1"/>
</dbReference>
<dbReference type="KEGG" id="ica:Intca_1605"/>
<proteinExistence type="inferred from homology"/>
<evidence type="ECO:0000313" key="13">
    <source>
        <dbReference type="EMBL" id="ADU48118.1"/>
    </source>
</evidence>
<comment type="similarity">
    <text evidence="1">Belongs to the PyrK family.</text>
</comment>
<sequence>MTVPGDSAATQVIRRSRVAQESSEVIAARTVGAFRHLTLVAPGVAESAGPGQLVAVAVGGPGAELPLRRLVLLHRATPSGAYGGTVELVIDPADPTTAWLAARRPHDQIDVVGPLGRRFPLPSEALPCVVVGEGAGGGALLWLAEVLRTRGCRVDLVLGGESARRLLGFVDARRLCDGVTVTTLDGSAGVHGEPADVLPTLLERSRAAVVYAAGPLSLLRATAAAAERAGAVSMVAVNGPGGSVAGCGTGLCAGCVVPVRDEGGGVTHLVRSCTEGPVLRGDRVRWDALVDGRWRIPSDARSAAPHQGE</sequence>
<dbReference type="GO" id="GO:0051537">
    <property type="term" value="F:2 iron, 2 sulfur cluster binding"/>
    <property type="evidence" value="ECO:0007669"/>
    <property type="project" value="UniProtKB-KW"/>
</dbReference>
<dbReference type="GO" id="GO:0016491">
    <property type="term" value="F:oxidoreductase activity"/>
    <property type="evidence" value="ECO:0007669"/>
    <property type="project" value="InterPro"/>
</dbReference>
<feature type="domain" description="FAD-binding FR-type" evidence="12">
    <location>
        <begin position="11"/>
        <end position="121"/>
    </location>
</feature>
<dbReference type="GO" id="GO:0006221">
    <property type="term" value="P:pyrimidine nucleotide biosynthetic process"/>
    <property type="evidence" value="ECO:0007669"/>
    <property type="project" value="InterPro"/>
</dbReference>
<evidence type="ECO:0000256" key="6">
    <source>
        <dbReference type="ARBA" id="ARBA00022827"/>
    </source>
</evidence>
<dbReference type="InterPro" id="IPR050353">
    <property type="entry name" value="PyrK_electron_transfer"/>
</dbReference>
<dbReference type="Gene3D" id="2.10.240.10">
    <property type="entry name" value="Dihydroorotate dehydrogenase, electron transfer subunit"/>
    <property type="match status" value="1"/>
</dbReference>
<evidence type="ECO:0000256" key="1">
    <source>
        <dbReference type="ARBA" id="ARBA00006422"/>
    </source>
</evidence>
<dbReference type="InterPro" id="IPR037117">
    <property type="entry name" value="Dihydroorotate_DH_ele_sf"/>
</dbReference>
<dbReference type="Pfam" id="PF10418">
    <property type="entry name" value="DHODB_Fe-S_bind"/>
    <property type="match status" value="1"/>
</dbReference>
<dbReference type="GO" id="GO:0050660">
    <property type="term" value="F:flavin adenine dinucleotide binding"/>
    <property type="evidence" value="ECO:0007669"/>
    <property type="project" value="InterPro"/>
</dbReference>
<keyword evidence="2" id="KW-0813">Transport</keyword>